<dbReference type="InterPro" id="IPR013509">
    <property type="entry name" value="RNR_lsu_N"/>
</dbReference>
<feature type="domain" description="ATP-cone" evidence="10">
    <location>
        <begin position="1"/>
        <end position="100"/>
    </location>
</feature>
<comment type="similarity">
    <text evidence="1 9">Belongs to the ribonucleoside diphosphate reductase large chain family.</text>
</comment>
<dbReference type="Pfam" id="PF02867">
    <property type="entry name" value="Ribonuc_red_lgC"/>
    <property type="match status" value="2"/>
</dbReference>
<dbReference type="Gene3D" id="3.20.70.20">
    <property type="match status" value="1"/>
</dbReference>
<keyword evidence="6 9" id="KW-0215">Deoxyribonucleotide synthesis</keyword>
<dbReference type="GO" id="GO:0009263">
    <property type="term" value="P:deoxyribonucleotide biosynthetic process"/>
    <property type="evidence" value="ECO:0007669"/>
    <property type="project" value="UniProtKB-KW"/>
</dbReference>
<name>H2ZNV9_CIOSA</name>
<evidence type="ECO:0000256" key="8">
    <source>
        <dbReference type="PROSITE-ProRule" id="PRU00492"/>
    </source>
</evidence>
<evidence type="ECO:0000256" key="4">
    <source>
        <dbReference type="ARBA" id="ARBA00022840"/>
    </source>
</evidence>
<evidence type="ECO:0000256" key="3">
    <source>
        <dbReference type="ARBA" id="ARBA00022741"/>
    </source>
</evidence>
<evidence type="ECO:0000256" key="5">
    <source>
        <dbReference type="ARBA" id="ARBA00023002"/>
    </source>
</evidence>
<dbReference type="SUPFAM" id="SSF48168">
    <property type="entry name" value="R1 subunit of ribonucleotide reductase, N-terminal domain"/>
    <property type="match status" value="1"/>
</dbReference>
<comment type="catalytic activity">
    <reaction evidence="9">
        <text>a 2'-deoxyribonucleoside 5'-diphosphate + [thioredoxin]-disulfide + H2O = a ribonucleoside 5'-diphosphate + [thioredoxin]-dithiol</text>
        <dbReference type="Rhea" id="RHEA:23252"/>
        <dbReference type="Rhea" id="RHEA-COMP:10698"/>
        <dbReference type="Rhea" id="RHEA-COMP:10700"/>
        <dbReference type="ChEBI" id="CHEBI:15377"/>
        <dbReference type="ChEBI" id="CHEBI:29950"/>
        <dbReference type="ChEBI" id="CHEBI:50058"/>
        <dbReference type="ChEBI" id="CHEBI:57930"/>
        <dbReference type="ChEBI" id="CHEBI:73316"/>
        <dbReference type="EC" id="1.17.4.1"/>
    </reaction>
</comment>
<reference evidence="12" key="1">
    <citation type="submission" date="2003-08" db="EMBL/GenBank/DDBJ databases">
        <authorList>
            <person name="Birren B."/>
            <person name="Nusbaum C."/>
            <person name="Abebe A."/>
            <person name="Abouelleil A."/>
            <person name="Adekoya E."/>
            <person name="Ait-zahra M."/>
            <person name="Allen N."/>
            <person name="Allen T."/>
            <person name="An P."/>
            <person name="Anderson M."/>
            <person name="Anderson S."/>
            <person name="Arachchi H."/>
            <person name="Armbruster J."/>
            <person name="Bachantsang P."/>
            <person name="Baldwin J."/>
            <person name="Barry A."/>
            <person name="Bayul T."/>
            <person name="Blitshsteyn B."/>
            <person name="Bloom T."/>
            <person name="Blye J."/>
            <person name="Boguslavskiy L."/>
            <person name="Borowsky M."/>
            <person name="Boukhgalter B."/>
            <person name="Brunache A."/>
            <person name="Butler J."/>
            <person name="Calixte N."/>
            <person name="Calvo S."/>
            <person name="Camarata J."/>
            <person name="Campo K."/>
            <person name="Chang J."/>
            <person name="Cheshatsang Y."/>
            <person name="Citroen M."/>
            <person name="Collymore A."/>
            <person name="Considine T."/>
            <person name="Cook A."/>
            <person name="Cooke P."/>
            <person name="Corum B."/>
            <person name="Cuomo C."/>
            <person name="David R."/>
            <person name="Dawoe T."/>
            <person name="Degray S."/>
            <person name="Dodge S."/>
            <person name="Dooley K."/>
            <person name="Dorje P."/>
            <person name="Dorjee K."/>
            <person name="Dorris L."/>
            <person name="Duffey N."/>
            <person name="Dupes A."/>
            <person name="Elkins T."/>
            <person name="Engels R."/>
            <person name="Erickson J."/>
            <person name="Farina A."/>
            <person name="Faro S."/>
            <person name="Ferreira P."/>
            <person name="Fischer H."/>
            <person name="Fitzgerald M."/>
            <person name="Foley K."/>
            <person name="Gage D."/>
            <person name="Galagan J."/>
            <person name="Gearin G."/>
            <person name="Gnerre S."/>
            <person name="Gnirke A."/>
            <person name="Goyette A."/>
            <person name="Graham J."/>
            <person name="Grandbois E."/>
            <person name="Gyaltsen K."/>
            <person name="Hafez N."/>
            <person name="Hagopian D."/>
            <person name="Hagos B."/>
            <person name="Hall J."/>
            <person name="Hatcher B."/>
            <person name="Heller A."/>
            <person name="Higgins H."/>
            <person name="Honan T."/>
            <person name="Horn A."/>
            <person name="Houde N."/>
            <person name="Hughes L."/>
            <person name="Hulme W."/>
            <person name="Husby E."/>
            <person name="Iliev I."/>
            <person name="Jaffe D."/>
            <person name="Jones C."/>
            <person name="Kamal M."/>
            <person name="Kamat A."/>
            <person name="Kamvysselis M."/>
            <person name="Karlsson E."/>
            <person name="Kells C."/>
            <person name="Kieu A."/>
            <person name="Kisner P."/>
            <person name="Kodira C."/>
            <person name="Kulbokas E."/>
            <person name="Labutti K."/>
            <person name="Lama D."/>
            <person name="Landers T."/>
            <person name="Leger J."/>
            <person name="Levine S."/>
            <person name="Lewis D."/>
            <person name="Lewis T."/>
            <person name="Lindblad-toh K."/>
            <person name="Liu X."/>
            <person name="Lokyitsang T."/>
            <person name="Lokyitsang Y."/>
            <person name="Lucien O."/>
            <person name="Lui A."/>
            <person name="Ma L.J."/>
            <person name="Mabbitt R."/>
            <person name="Macdonald J."/>
            <person name="Maclean C."/>
            <person name="Major J."/>
            <person name="Manning J."/>
            <person name="Marabella R."/>
            <person name="Maru K."/>
            <person name="Matthews C."/>
            <person name="Mauceli E."/>
            <person name="Mccarthy M."/>
            <person name="Mcdonough S."/>
            <person name="Mcghee T."/>
            <person name="Meldrim J."/>
            <person name="Meneus L."/>
            <person name="Mesirov J."/>
            <person name="Mihalev A."/>
            <person name="Mihova T."/>
            <person name="Mikkelsen T."/>
            <person name="Mlenga V."/>
            <person name="Moru K."/>
            <person name="Mozes J."/>
            <person name="Mulrain L."/>
            <person name="Munson G."/>
            <person name="Naylor J."/>
            <person name="Newes C."/>
            <person name="Nguyen C."/>
            <person name="Nguyen N."/>
            <person name="Nguyen T."/>
            <person name="Nicol R."/>
            <person name="Nielsen C."/>
            <person name="Nizzari M."/>
            <person name="Norbu C."/>
            <person name="Norbu N."/>
            <person name="O'donnell P."/>
            <person name="Okoawo O."/>
            <person name="O'leary S."/>
            <person name="Omotosho B."/>
            <person name="O'neill K."/>
            <person name="Osman S."/>
            <person name="Parker S."/>
            <person name="Perrin D."/>
            <person name="Phunkhang P."/>
            <person name="Piqani B."/>
            <person name="Purcell S."/>
            <person name="Rachupka T."/>
            <person name="Ramasamy U."/>
            <person name="Rameau R."/>
            <person name="Ray V."/>
            <person name="Raymond C."/>
            <person name="Retta R."/>
            <person name="Richardson S."/>
            <person name="Rise C."/>
            <person name="Rodriguez J."/>
            <person name="Rogers J."/>
            <person name="Rogov P."/>
            <person name="Rutman M."/>
            <person name="Schupbach R."/>
            <person name="Seaman C."/>
            <person name="Settipalli S."/>
            <person name="Sharpe T."/>
            <person name="Sheridan J."/>
            <person name="Sherpa N."/>
            <person name="Shi J."/>
            <person name="Smirnov S."/>
            <person name="Smith C."/>
            <person name="Sougnez C."/>
            <person name="Spencer B."/>
            <person name="Stalker J."/>
            <person name="Stange-thomann N."/>
            <person name="Stavropoulos S."/>
            <person name="Stetson K."/>
            <person name="Stone C."/>
            <person name="Stone S."/>
            <person name="Stubbs M."/>
            <person name="Talamas J."/>
            <person name="Tchuinga P."/>
            <person name="Tenzing P."/>
            <person name="Tesfaye S."/>
            <person name="Theodore J."/>
            <person name="Thoulutsang Y."/>
            <person name="Topham K."/>
            <person name="Towey S."/>
            <person name="Tsamla T."/>
            <person name="Tsomo N."/>
            <person name="Vallee D."/>
            <person name="Vassiliev H."/>
            <person name="Venkataraman V."/>
            <person name="Vinson J."/>
            <person name="Vo A."/>
            <person name="Wade C."/>
            <person name="Wang S."/>
            <person name="Wangchuk T."/>
            <person name="Wangdi T."/>
            <person name="Whittaker C."/>
            <person name="Wilkinson J."/>
            <person name="Wu Y."/>
            <person name="Wyman D."/>
            <person name="Yadav S."/>
            <person name="Yang S."/>
            <person name="Yang X."/>
            <person name="Yeager S."/>
            <person name="Yee E."/>
            <person name="Young G."/>
            <person name="Zainoun J."/>
            <person name="Zembeck L."/>
            <person name="Zimmer A."/>
            <person name="Zody M."/>
            <person name="Lander E."/>
        </authorList>
    </citation>
    <scope>NUCLEOTIDE SEQUENCE [LARGE SCALE GENOMIC DNA]</scope>
</reference>
<organism evidence="11 12">
    <name type="scientific">Ciona savignyi</name>
    <name type="common">Pacific transparent sea squirt</name>
    <dbReference type="NCBI Taxonomy" id="51511"/>
    <lineage>
        <taxon>Eukaryota</taxon>
        <taxon>Metazoa</taxon>
        <taxon>Chordata</taxon>
        <taxon>Tunicata</taxon>
        <taxon>Ascidiacea</taxon>
        <taxon>Phlebobranchia</taxon>
        <taxon>Cionidae</taxon>
        <taxon>Ciona</taxon>
    </lineage>
</organism>
<dbReference type="CDD" id="cd01679">
    <property type="entry name" value="RNR_I"/>
    <property type="match status" value="1"/>
</dbReference>
<dbReference type="Ensembl" id="ENSCSAVT00000019483.1">
    <property type="protein sequence ID" value="ENSCSAVP00000019275.1"/>
    <property type="gene ID" value="ENSCSAVG00000011317.1"/>
</dbReference>
<keyword evidence="12" id="KW-1185">Reference proteome</keyword>
<keyword evidence="3 8" id="KW-0547">Nucleotide-binding</keyword>
<dbReference type="FunFam" id="3.20.70.20:FF:000041">
    <property type="entry name" value="Ribonucleotide reductase catalytic subunit M1"/>
    <property type="match status" value="1"/>
</dbReference>
<evidence type="ECO:0000256" key="6">
    <source>
        <dbReference type="ARBA" id="ARBA00023116"/>
    </source>
</evidence>
<reference evidence="11" key="3">
    <citation type="submission" date="2025-09" db="UniProtKB">
        <authorList>
            <consortium name="Ensembl"/>
        </authorList>
    </citation>
    <scope>IDENTIFICATION</scope>
</reference>
<proteinExistence type="inferred from homology"/>
<dbReference type="Proteomes" id="UP000007875">
    <property type="component" value="Unassembled WGS sequence"/>
</dbReference>
<dbReference type="InterPro" id="IPR005144">
    <property type="entry name" value="ATP-cone_dom"/>
</dbReference>
<dbReference type="OMA" id="IELPQHM"/>
<keyword evidence="4 8" id="KW-0067">ATP-binding</keyword>
<dbReference type="PROSITE" id="PS00089">
    <property type="entry name" value="RIBORED_LARGE"/>
    <property type="match status" value="1"/>
</dbReference>
<dbReference type="EC" id="1.17.4.1" evidence="9"/>
<dbReference type="eggNOG" id="KOG1112">
    <property type="taxonomic scope" value="Eukaryota"/>
</dbReference>
<evidence type="ECO:0000256" key="1">
    <source>
        <dbReference type="ARBA" id="ARBA00010406"/>
    </source>
</evidence>
<keyword evidence="5 9" id="KW-0560">Oxidoreductase</keyword>
<evidence type="ECO:0000313" key="12">
    <source>
        <dbReference type="Proteomes" id="UP000007875"/>
    </source>
</evidence>
<dbReference type="PROSITE" id="PS51161">
    <property type="entry name" value="ATP_CONE"/>
    <property type="match status" value="1"/>
</dbReference>
<evidence type="ECO:0000259" key="10">
    <source>
        <dbReference type="PROSITE" id="PS51161"/>
    </source>
</evidence>
<dbReference type="Pfam" id="PF03477">
    <property type="entry name" value="ATP-cone"/>
    <property type="match status" value="1"/>
</dbReference>
<dbReference type="UniPathway" id="UPA00326"/>
<dbReference type="InParanoid" id="H2ZNV9"/>
<dbReference type="InterPro" id="IPR039718">
    <property type="entry name" value="Rrm1"/>
</dbReference>
<dbReference type="InterPro" id="IPR013346">
    <property type="entry name" value="NrdE_NrdA_C"/>
</dbReference>
<dbReference type="AlphaFoldDB" id="H2ZNV9"/>
<reference evidence="11" key="2">
    <citation type="submission" date="2025-08" db="UniProtKB">
        <authorList>
            <consortium name="Ensembl"/>
        </authorList>
    </citation>
    <scope>IDENTIFICATION</scope>
</reference>
<sequence length="878" mass="99563">DGRKERVMFDKITSRVSKLCYGLNMDFVDPIIFFYILSKSNASRAKITMKVISGVYEGVTTVELDTLAAETAAHMTTTHPDYAILAARLAVSNLHKETKKVFSAVMGDLYEFINPRNGKHSPLISKKTYDIILANKEKLNSAIIYDRDFSYNFFGFKTLERSYLLKLNGKVAERPQHMLMRVSIGIHGDDMESVLETYHLLSEKWFTHASPTLFNAGTNRPQMSSCFLLTMQDDSIEGIYETLKQCALISKTAGGIGLAIHCIRSSGSYIAGTNGNSNGLLPMLRVYNNTARYVDQGGNKQSIFTYTMNVGKYMKMATSVIYCCFNMLLMKPQRPGAFAIYVEPWHADIFDFLDAKKNTGKDESRARDLFYALWIPDLFMKRVECDGDWSLFCPDEAKGLFEVWGEEFEELYIKYEKMGKAKKTIKAQKLWYAVIEAQIETGTPYMLYKDACNRKSNQQNLGTIKSSNLCTEIVEYTAPDEVAVCNLASIALPMYVLSGPVFDFKRLYEVTRVVTKNLNKIIDINYYPVKEAETSNKRHRPIGIGVQGLADTFIAMRLPFDSPEAMKLNVQIFETIYYAALTASCDLAEELGTYETYKGCPISKGELQYDMWNVTPTDLWDWAALKDRIAKHGIRNSLLIAPMPTASTAQILGNNESIEPYTSNIYTRRVLSGEFQVRSVNLQNLIVNQHLLKDLTDKNIWNDDVKLQMIANNGSIQVIKNLPKNWCIYSCSLTCILHLNIYTMVNLCSRQNIAQIPDDLKMLYRTVWEISQKNIVKMAADRAAFIDQSQSLNIHIAEPNYAKLTSMHFYGWKSGLKTGMYYLRTKPAAQAIQFTVDKNKLKVAQSESNKTEEEIRELNEAAMLCSLQNKEACLMCSG</sequence>
<accession>H2ZNV9</accession>
<dbReference type="PANTHER" id="PTHR11573">
    <property type="entry name" value="RIBONUCLEOSIDE-DIPHOSPHATE REDUCTASE LARGE CHAIN"/>
    <property type="match status" value="1"/>
</dbReference>
<dbReference type="Pfam" id="PF00317">
    <property type="entry name" value="Ribonuc_red_lgN"/>
    <property type="match status" value="1"/>
</dbReference>
<comment type="function">
    <text evidence="7 9">Provides the precursors necessary for DNA synthesis. Catalyzes the biosynthesis of deoxyribonucleotides from the corresponding ribonucleotides.</text>
</comment>
<dbReference type="GO" id="GO:0005971">
    <property type="term" value="C:ribonucleoside-diphosphate reductase complex"/>
    <property type="evidence" value="ECO:0007669"/>
    <property type="project" value="TreeGrafter"/>
</dbReference>
<dbReference type="NCBIfam" id="TIGR02506">
    <property type="entry name" value="NrdE_NrdA"/>
    <property type="match status" value="1"/>
</dbReference>
<evidence type="ECO:0000256" key="2">
    <source>
        <dbReference type="ARBA" id="ARBA00022533"/>
    </source>
</evidence>
<dbReference type="SUPFAM" id="SSF51998">
    <property type="entry name" value="PFL-like glycyl radical enzymes"/>
    <property type="match status" value="1"/>
</dbReference>
<dbReference type="PANTHER" id="PTHR11573:SF6">
    <property type="entry name" value="RIBONUCLEOSIDE-DIPHOSPHATE REDUCTASE LARGE SUBUNIT"/>
    <property type="match status" value="1"/>
</dbReference>
<evidence type="ECO:0000313" key="11">
    <source>
        <dbReference type="Ensembl" id="ENSCSAVP00000019275.1"/>
    </source>
</evidence>
<evidence type="ECO:0000256" key="7">
    <source>
        <dbReference type="ARBA" id="ARBA00024942"/>
    </source>
</evidence>
<keyword evidence="2" id="KW-0021">Allosteric enzyme</keyword>
<evidence type="ECO:0000256" key="9">
    <source>
        <dbReference type="RuleBase" id="RU003410"/>
    </source>
</evidence>
<protein>
    <recommendedName>
        <fullName evidence="9">Ribonucleoside-diphosphate reductase</fullName>
        <ecNumber evidence="9">1.17.4.1</ecNumber>
    </recommendedName>
</protein>
<dbReference type="InterPro" id="IPR000788">
    <property type="entry name" value="RNR_lg_C"/>
</dbReference>
<dbReference type="GO" id="GO:0005524">
    <property type="term" value="F:ATP binding"/>
    <property type="evidence" value="ECO:0007669"/>
    <property type="project" value="UniProtKB-UniRule"/>
</dbReference>
<dbReference type="GeneTree" id="ENSGT00910000144246"/>
<dbReference type="STRING" id="51511.ENSCSAVP00000019275"/>
<dbReference type="PRINTS" id="PR01183">
    <property type="entry name" value="RIBORDTASEM1"/>
</dbReference>
<dbReference type="GO" id="GO:0004748">
    <property type="term" value="F:ribonucleoside-diphosphate reductase activity, thioredoxin disulfide as acceptor"/>
    <property type="evidence" value="ECO:0007669"/>
    <property type="project" value="UniProtKB-EC"/>
</dbReference>
<dbReference type="InterPro" id="IPR008926">
    <property type="entry name" value="RNR_R1-su_N"/>
</dbReference>